<name>A0ACC3T285_LIPKO</name>
<gene>
    <name evidence="1" type="ORF">V1525DRAFT_425873</name>
</gene>
<evidence type="ECO:0000313" key="2">
    <source>
        <dbReference type="Proteomes" id="UP001433508"/>
    </source>
</evidence>
<organism evidence="1 2">
    <name type="scientific">Lipomyces kononenkoae</name>
    <name type="common">Yeast</name>
    <dbReference type="NCBI Taxonomy" id="34357"/>
    <lineage>
        <taxon>Eukaryota</taxon>
        <taxon>Fungi</taxon>
        <taxon>Dikarya</taxon>
        <taxon>Ascomycota</taxon>
        <taxon>Saccharomycotina</taxon>
        <taxon>Lipomycetes</taxon>
        <taxon>Lipomycetales</taxon>
        <taxon>Lipomycetaceae</taxon>
        <taxon>Lipomyces</taxon>
    </lineage>
</organism>
<keyword evidence="2" id="KW-1185">Reference proteome</keyword>
<sequence length="743" mass="83572">MTPVELFQPVGTTAPHPRFKRRPHPQPPKSVVVPAGHEDERSKPPIETNKFYANLFLGNQDQGVFMIPYVLWWNRGIGNHFGLGISQTSKEQRVYGPDPNQRPPQYFFHPVGIRSMSLSAFEFDKNMRLELSKLDQFSVEARFLPGPAHGKDKVLRVPIVLGSGFVTGIYYNLIPRFSSVVGYKSFSEKPGPRNGIQKYVFELNDNTTWVMYATLPHAEKLKLAQDDWQTITALQRVRHVIIQIAKMPPGSEKAYDTHAGTYPVRAQISGTAYGSNGTLHLNWLTPQSCSSGRLLVFALSHHVASFARQTAKCALGFALDSPSKGKMYAYSTKDFFMNEVLPTDIQFSPWTSMPGAKVGDYSDEALSAIYQAACTELEQDMQQQTNLNSMYFSGKALDKFAYIVYVAFEILRNRSLTQAGLEKLKSAFQVFTTNRQQFPLVYDTTYKGIVSSASYDTGNALEDFGNAYYNDHHFHYGYFIHAAAIIGYIDNALGGTWIYDNKDYINMLVRDIANPCDSDPYFAVSRSFDWFHGHSWAKGLFESGDGKDQESTSEDYHHAYAIKLWGKVVGDKSMEARGDMMLAIMKRTFNTYFLLSDDNQVQDQNIKENRVTGILFENKIDHTTYFSSKIECIQGIHMIPITPISSFMRSSQFVYTEWISLLANAADKIDDGWKGILYANVALFDPKASFRFFSHPSFNDAWLDGGASKTWYLAYSAGKLASVRFDVSLIGCSCYVVGIGGAA</sequence>
<comment type="caution">
    <text evidence="1">The sequence shown here is derived from an EMBL/GenBank/DDBJ whole genome shotgun (WGS) entry which is preliminary data.</text>
</comment>
<accession>A0ACC3T285</accession>
<evidence type="ECO:0000313" key="1">
    <source>
        <dbReference type="EMBL" id="KAK9237992.1"/>
    </source>
</evidence>
<protein>
    <submittedName>
        <fullName evidence="1">Endo-1,3(4)-beta-glucanase</fullName>
    </submittedName>
</protein>
<dbReference type="Proteomes" id="UP001433508">
    <property type="component" value="Unassembled WGS sequence"/>
</dbReference>
<dbReference type="EMBL" id="MU971362">
    <property type="protein sequence ID" value="KAK9237992.1"/>
    <property type="molecule type" value="Genomic_DNA"/>
</dbReference>
<reference evidence="2" key="1">
    <citation type="journal article" date="2024" name="Front. Bioeng. Biotechnol.">
        <title>Genome-scale model development and genomic sequencing of the oleaginous clade Lipomyces.</title>
        <authorList>
            <person name="Czajka J.J."/>
            <person name="Han Y."/>
            <person name="Kim J."/>
            <person name="Mondo S.J."/>
            <person name="Hofstad B.A."/>
            <person name="Robles A."/>
            <person name="Haridas S."/>
            <person name="Riley R."/>
            <person name="LaButti K."/>
            <person name="Pangilinan J."/>
            <person name="Andreopoulos W."/>
            <person name="Lipzen A."/>
            <person name="Yan J."/>
            <person name="Wang M."/>
            <person name="Ng V."/>
            <person name="Grigoriev I.V."/>
            <person name="Spatafora J.W."/>
            <person name="Magnuson J.K."/>
            <person name="Baker S.E."/>
            <person name="Pomraning K.R."/>
        </authorList>
    </citation>
    <scope>NUCLEOTIDE SEQUENCE [LARGE SCALE GENOMIC DNA]</scope>
    <source>
        <strain evidence="2">CBS 7786</strain>
    </source>
</reference>
<proteinExistence type="predicted"/>